<feature type="region of interest" description="Disordered" evidence="1">
    <location>
        <begin position="43"/>
        <end position="63"/>
    </location>
</feature>
<reference evidence="3" key="1">
    <citation type="submission" date="2020-12" db="UniProtKB">
        <authorList>
            <consortium name="WormBaseParasite"/>
        </authorList>
    </citation>
    <scope>IDENTIFICATION</scope>
    <source>
        <strain evidence="3">MHco3</strain>
    </source>
</reference>
<evidence type="ECO:0000256" key="1">
    <source>
        <dbReference type="SAM" id="MobiDB-lite"/>
    </source>
</evidence>
<accession>A0A7I4YL79</accession>
<protein>
    <submittedName>
        <fullName evidence="3">Uncharacterized protein</fullName>
    </submittedName>
</protein>
<organism evidence="2 3">
    <name type="scientific">Haemonchus contortus</name>
    <name type="common">Barber pole worm</name>
    <dbReference type="NCBI Taxonomy" id="6289"/>
    <lineage>
        <taxon>Eukaryota</taxon>
        <taxon>Metazoa</taxon>
        <taxon>Ecdysozoa</taxon>
        <taxon>Nematoda</taxon>
        <taxon>Chromadorea</taxon>
        <taxon>Rhabditida</taxon>
        <taxon>Rhabditina</taxon>
        <taxon>Rhabditomorpha</taxon>
        <taxon>Strongyloidea</taxon>
        <taxon>Trichostrongylidae</taxon>
        <taxon>Haemonchus</taxon>
    </lineage>
</organism>
<dbReference type="WBParaSite" id="HCON_00111210-00001">
    <property type="protein sequence ID" value="HCON_00111210-00001"/>
    <property type="gene ID" value="HCON_00111210"/>
</dbReference>
<name>A0A7I4YL79_HAECO</name>
<feature type="compositionally biased region" description="Basic residues" evidence="1">
    <location>
        <begin position="47"/>
        <end position="60"/>
    </location>
</feature>
<dbReference type="Proteomes" id="UP000025227">
    <property type="component" value="Unplaced"/>
</dbReference>
<evidence type="ECO:0000313" key="2">
    <source>
        <dbReference type="Proteomes" id="UP000025227"/>
    </source>
</evidence>
<proteinExistence type="predicted"/>
<sequence>MKQNYDNRKNDSALVTPTAGKAEPLKVHFSLLRKWPVGIDNEPVQTVRKKDRPKKSRGNHSKTACFRVDVEPPKEDPLHLFHPSTCKIFRTKVQTALPSLRSEVVEELTGPARGFDARVVDAFGTNDTTVPLRHPATGLGTTQDVIMTDFIHGGVPEASQKICHAHIITTNILSSQARQER</sequence>
<keyword evidence="2" id="KW-1185">Reference proteome</keyword>
<evidence type="ECO:0000313" key="3">
    <source>
        <dbReference type="WBParaSite" id="HCON_00111210-00001"/>
    </source>
</evidence>
<dbReference type="OrthoDB" id="5877489at2759"/>
<dbReference type="AlphaFoldDB" id="A0A7I4YL79"/>